<evidence type="ECO:0000256" key="1">
    <source>
        <dbReference type="SAM" id="MobiDB-lite"/>
    </source>
</evidence>
<dbReference type="Proteomes" id="UP001380365">
    <property type="component" value="Unassembled WGS sequence"/>
</dbReference>
<dbReference type="RefSeq" id="WP_132883985.1">
    <property type="nucleotide sequence ID" value="NZ_JBBGZA010000001.1"/>
</dbReference>
<organism evidence="2 3">
    <name type="scientific">Sphingomonas molluscorum</name>
    <dbReference type="NCBI Taxonomy" id="418184"/>
    <lineage>
        <taxon>Bacteria</taxon>
        <taxon>Pseudomonadati</taxon>
        <taxon>Pseudomonadota</taxon>
        <taxon>Alphaproteobacteria</taxon>
        <taxon>Sphingomonadales</taxon>
        <taxon>Sphingomonadaceae</taxon>
        <taxon>Sphingomonas</taxon>
    </lineage>
</organism>
<proteinExistence type="predicted"/>
<accession>A0ABU8Q1S2</accession>
<sequence length="220" mass="22652">MIAPVIAALLLGQTQVPQESAPSLASASPNLAGETARPARARTAADPASLAEMQAFGRCAARRAPAKAAALLQMDYTTPQYQQALRKLALSNASCSPGKQGRFAGVLFAGAVAEELLSHAGNLPEALAYDPAKTAVKTLGETDRTANCVARTASREVAALFATPVASEAERAAIRTLTPVVETCMAKGQTARFNYPGLRAILATASYRIVEAGRASAAAG</sequence>
<name>A0ABU8Q1S2_9SPHN</name>
<comment type="caution">
    <text evidence="2">The sequence shown here is derived from an EMBL/GenBank/DDBJ whole genome shotgun (WGS) entry which is preliminary data.</text>
</comment>
<reference evidence="2 3" key="1">
    <citation type="submission" date="2023-12" db="EMBL/GenBank/DDBJ databases">
        <title>Gut-associated functions are favored during microbiome assembly across C. elegans life.</title>
        <authorList>
            <person name="Zimmermann J."/>
        </authorList>
    </citation>
    <scope>NUCLEOTIDE SEQUENCE [LARGE SCALE GENOMIC DNA]</scope>
    <source>
        <strain evidence="2 3">JUb134</strain>
    </source>
</reference>
<dbReference type="EMBL" id="JBBGZA010000001">
    <property type="protein sequence ID" value="MEJ5093686.1"/>
    <property type="molecule type" value="Genomic_DNA"/>
</dbReference>
<keyword evidence="3" id="KW-1185">Reference proteome</keyword>
<gene>
    <name evidence="2" type="ORF">WH159_03895</name>
</gene>
<evidence type="ECO:0000313" key="2">
    <source>
        <dbReference type="EMBL" id="MEJ5093686.1"/>
    </source>
</evidence>
<evidence type="ECO:0000313" key="3">
    <source>
        <dbReference type="Proteomes" id="UP001380365"/>
    </source>
</evidence>
<feature type="compositionally biased region" description="Low complexity" evidence="1">
    <location>
        <begin position="20"/>
        <end position="44"/>
    </location>
</feature>
<protein>
    <submittedName>
        <fullName evidence="2">Uncharacterized protein</fullName>
    </submittedName>
</protein>
<feature type="region of interest" description="Disordered" evidence="1">
    <location>
        <begin position="19"/>
        <end position="44"/>
    </location>
</feature>